<dbReference type="InterPro" id="IPR011004">
    <property type="entry name" value="Trimer_LpxA-like_sf"/>
</dbReference>
<dbReference type="Proteomes" id="UP001321825">
    <property type="component" value="Chromosome"/>
</dbReference>
<dbReference type="AlphaFoldDB" id="A0AAU9BZN6"/>
<dbReference type="PROSITE" id="PS00101">
    <property type="entry name" value="HEXAPEP_TRANSFERASES"/>
    <property type="match status" value="1"/>
</dbReference>
<evidence type="ECO:0000256" key="6">
    <source>
        <dbReference type="ARBA" id="ARBA00022737"/>
    </source>
</evidence>
<dbReference type="InterPro" id="IPR053376">
    <property type="entry name" value="Serine_acetyltransferase"/>
</dbReference>
<dbReference type="InterPro" id="IPR045304">
    <property type="entry name" value="LbH_SAT"/>
</dbReference>
<sequence length="259" mass="28412">MKCLSPAAVWRRLREDVACVFERDPAARSVWEVVTAYPGVHAVWFHRLSHCLWRHGWYWLARFLSHVSRFLTGIEIHPGAEIGRRFFIDHGMGVVIGETAVIGDDCTLYHGVTLGGTSWQKGKRHPTLGNGVVVGAGAKILGPIHVGDNARIGSNSVVLKDVPAGATVVGIPAHVVTKASAERKAAIARRLEFDAYGLSPDMPDPVAHAINRMLEHIQALDHQVEELRTTLKEAGIPPQEVPFPPLEACRLRDGEDERG</sequence>
<proteinExistence type="inferred from homology"/>
<reference evidence="11" key="1">
    <citation type="journal article" date="2024" name="Int. J. Syst. Evol. Microbiol.">
        <title>Methylomarinovum tepidoasis sp. nov., a moderately thermophilic methanotroph of the family Methylothermaceae isolated from a deep-sea hydrothermal field.</title>
        <authorList>
            <person name="Hirayama H."/>
            <person name="Takaki Y."/>
            <person name="Abe M."/>
            <person name="Miyazaki M."/>
            <person name="Uematsu K."/>
            <person name="Matsui Y."/>
            <person name="Takai K."/>
        </authorList>
    </citation>
    <scope>NUCLEOTIDE SEQUENCE [LARGE SCALE GENOMIC DNA]</scope>
    <source>
        <strain evidence="11">IT-9</strain>
    </source>
</reference>
<keyword evidence="3" id="KW-0963">Cytoplasm</keyword>
<keyword evidence="4" id="KW-0028">Amino-acid biosynthesis</keyword>
<dbReference type="PANTHER" id="PTHR42811">
    <property type="entry name" value="SERINE ACETYLTRANSFERASE"/>
    <property type="match status" value="1"/>
</dbReference>
<organism evidence="10 11">
    <name type="scientific">Methylomarinovum caldicuralii</name>
    <dbReference type="NCBI Taxonomy" id="438856"/>
    <lineage>
        <taxon>Bacteria</taxon>
        <taxon>Pseudomonadati</taxon>
        <taxon>Pseudomonadota</taxon>
        <taxon>Gammaproteobacteria</taxon>
        <taxon>Methylococcales</taxon>
        <taxon>Methylothermaceae</taxon>
        <taxon>Methylomarinovum</taxon>
    </lineage>
</organism>
<dbReference type="InterPro" id="IPR042122">
    <property type="entry name" value="Ser_AcTrfase_N_sf"/>
</dbReference>
<dbReference type="InterPro" id="IPR005881">
    <property type="entry name" value="Ser_O-AcTrfase"/>
</dbReference>
<gene>
    <name evidence="10" type="ORF">MIT9_P1432</name>
</gene>
<evidence type="ECO:0000313" key="11">
    <source>
        <dbReference type="Proteomes" id="UP001321825"/>
    </source>
</evidence>
<dbReference type="GO" id="GO:0009001">
    <property type="term" value="F:serine O-acetyltransferase activity"/>
    <property type="evidence" value="ECO:0007669"/>
    <property type="project" value="UniProtKB-EC"/>
</dbReference>
<keyword evidence="11" id="KW-1185">Reference proteome</keyword>
<dbReference type="PIRSF" id="PIRSF000441">
    <property type="entry name" value="CysE"/>
    <property type="match status" value="1"/>
</dbReference>
<keyword evidence="5 9" id="KW-0808">Transferase</keyword>
<evidence type="ECO:0000256" key="9">
    <source>
        <dbReference type="PIRNR" id="PIRNR000441"/>
    </source>
</evidence>
<evidence type="ECO:0000256" key="3">
    <source>
        <dbReference type="ARBA" id="ARBA00022490"/>
    </source>
</evidence>
<evidence type="ECO:0000256" key="5">
    <source>
        <dbReference type="ARBA" id="ARBA00022679"/>
    </source>
</evidence>
<dbReference type="InterPro" id="IPR001451">
    <property type="entry name" value="Hexapep"/>
</dbReference>
<dbReference type="KEGG" id="mcau:MIT9_P1432"/>
<evidence type="ECO:0000313" key="10">
    <source>
        <dbReference type="EMBL" id="BCX81850.1"/>
    </source>
</evidence>
<keyword evidence="7 9" id="KW-0012">Acyltransferase</keyword>
<dbReference type="FunFam" id="2.160.10.10:FF:000007">
    <property type="entry name" value="Serine acetyltransferase"/>
    <property type="match status" value="1"/>
</dbReference>
<dbReference type="GO" id="GO:0006535">
    <property type="term" value="P:cysteine biosynthetic process from serine"/>
    <property type="evidence" value="ECO:0007669"/>
    <property type="project" value="InterPro"/>
</dbReference>
<dbReference type="EC" id="2.3.1.30" evidence="9"/>
<accession>A0AAU9BZN6</accession>
<dbReference type="EMBL" id="AP024714">
    <property type="protein sequence ID" value="BCX81850.1"/>
    <property type="molecule type" value="Genomic_DNA"/>
</dbReference>
<protein>
    <recommendedName>
        <fullName evidence="9">Serine acetyltransferase</fullName>
        <ecNumber evidence="9">2.3.1.30</ecNumber>
    </recommendedName>
</protein>
<evidence type="ECO:0000256" key="8">
    <source>
        <dbReference type="ARBA" id="ARBA00049486"/>
    </source>
</evidence>
<name>A0AAU9BZN6_9GAMM</name>
<evidence type="ECO:0000256" key="2">
    <source>
        <dbReference type="ARBA" id="ARBA00007274"/>
    </source>
</evidence>
<dbReference type="SUPFAM" id="SSF51161">
    <property type="entry name" value="Trimeric LpxA-like enzymes"/>
    <property type="match status" value="1"/>
</dbReference>
<dbReference type="GO" id="GO:0005737">
    <property type="term" value="C:cytoplasm"/>
    <property type="evidence" value="ECO:0007669"/>
    <property type="project" value="UniProtKB-SubCell"/>
</dbReference>
<keyword evidence="6" id="KW-0677">Repeat</keyword>
<comment type="subcellular location">
    <subcellularLocation>
        <location evidence="1">Cytoplasm</location>
    </subcellularLocation>
</comment>
<dbReference type="FunFam" id="1.10.3130.10:FF:000002">
    <property type="entry name" value="Serine acetyltransferase"/>
    <property type="match status" value="1"/>
</dbReference>
<comment type="catalytic activity">
    <reaction evidence="8 9">
        <text>L-serine + acetyl-CoA = O-acetyl-L-serine + CoA</text>
        <dbReference type="Rhea" id="RHEA:24560"/>
        <dbReference type="ChEBI" id="CHEBI:33384"/>
        <dbReference type="ChEBI" id="CHEBI:57287"/>
        <dbReference type="ChEBI" id="CHEBI:57288"/>
        <dbReference type="ChEBI" id="CHEBI:58340"/>
        <dbReference type="EC" id="2.3.1.30"/>
    </reaction>
</comment>
<evidence type="ECO:0000256" key="4">
    <source>
        <dbReference type="ARBA" id="ARBA00022605"/>
    </source>
</evidence>
<evidence type="ECO:0000256" key="7">
    <source>
        <dbReference type="ARBA" id="ARBA00023315"/>
    </source>
</evidence>
<dbReference type="Gene3D" id="2.160.10.10">
    <property type="entry name" value="Hexapeptide repeat proteins"/>
    <property type="match status" value="1"/>
</dbReference>
<evidence type="ECO:0000256" key="1">
    <source>
        <dbReference type="ARBA" id="ARBA00004496"/>
    </source>
</evidence>
<comment type="similarity">
    <text evidence="2 9">Belongs to the transferase hexapeptide repeat family.</text>
</comment>
<dbReference type="NCBIfam" id="NF041874">
    <property type="entry name" value="EPS_EpsC"/>
    <property type="match status" value="1"/>
</dbReference>
<dbReference type="InterPro" id="IPR018357">
    <property type="entry name" value="Hexapep_transf_CS"/>
</dbReference>
<dbReference type="CDD" id="cd03354">
    <property type="entry name" value="LbH_SAT"/>
    <property type="match status" value="1"/>
</dbReference>
<dbReference type="Pfam" id="PF00132">
    <property type="entry name" value="Hexapep"/>
    <property type="match status" value="1"/>
</dbReference>
<dbReference type="Gene3D" id="1.10.3130.10">
    <property type="entry name" value="serine acetyltransferase, domain 1"/>
    <property type="match status" value="1"/>
</dbReference>
<dbReference type="NCBIfam" id="TIGR01172">
    <property type="entry name" value="cysE"/>
    <property type="match status" value="1"/>
</dbReference>